<gene>
    <name evidence="2" type="ORF">RFH51_03405</name>
</gene>
<evidence type="ECO:0000313" key="3">
    <source>
        <dbReference type="Proteomes" id="UP001243195"/>
    </source>
</evidence>
<dbReference type="Pfam" id="PF06099">
    <property type="entry name" value="Phenol_hyd_sub"/>
    <property type="match status" value="1"/>
</dbReference>
<dbReference type="Proteomes" id="UP001243195">
    <property type="component" value="Unassembled WGS sequence"/>
</dbReference>
<name>A0AAW8JE87_9GAMM</name>
<protein>
    <submittedName>
        <fullName evidence="2">Phenol hydroxylase subunit</fullName>
    </submittedName>
</protein>
<evidence type="ECO:0000313" key="2">
    <source>
        <dbReference type="EMBL" id="MDQ9070508.1"/>
    </source>
</evidence>
<dbReference type="InterPro" id="IPR010353">
    <property type="entry name" value="DmpK"/>
</dbReference>
<dbReference type="RefSeq" id="WP_308955155.1">
    <property type="nucleotide sequence ID" value="NZ_JAVICY010000003.1"/>
</dbReference>
<accession>A0AAW8JE87</accession>
<dbReference type="PIRSF" id="PIRSF000039">
    <property type="entry name" value="Phenol_monooxy_K"/>
    <property type="match status" value="1"/>
</dbReference>
<evidence type="ECO:0000256" key="1">
    <source>
        <dbReference type="SAM" id="MobiDB-lite"/>
    </source>
</evidence>
<reference evidence="2" key="1">
    <citation type="submission" date="2023-08" db="EMBL/GenBank/DDBJ databases">
        <title>Emergence of clinically-relevant ST2 carbapenem-resistant Acinetobacter baumannii strains in hospital sewages in Zhejiang, East of China.</title>
        <authorList>
            <person name="Kaichao C."/>
            <person name="Zhang R."/>
        </authorList>
    </citation>
    <scope>NUCLEOTIDE SEQUENCE</scope>
    <source>
        <strain evidence="2">M-SY-60</strain>
    </source>
</reference>
<organism evidence="2 3">
    <name type="scientific">Acinetobacter gerneri</name>
    <dbReference type="NCBI Taxonomy" id="202952"/>
    <lineage>
        <taxon>Bacteria</taxon>
        <taxon>Pseudomonadati</taxon>
        <taxon>Pseudomonadota</taxon>
        <taxon>Gammaproteobacteria</taxon>
        <taxon>Moraxellales</taxon>
        <taxon>Moraxellaceae</taxon>
        <taxon>Acinetobacter</taxon>
    </lineage>
</organism>
<dbReference type="EMBL" id="JAVIDA010000003">
    <property type="protein sequence ID" value="MDQ9070508.1"/>
    <property type="molecule type" value="Genomic_DNA"/>
</dbReference>
<feature type="region of interest" description="Disordered" evidence="1">
    <location>
        <begin position="62"/>
        <end position="96"/>
    </location>
</feature>
<sequence length="96" mass="11260">MVNTEETTQLVKYIRVTNDRDAKFVEFDFAIHDPSLYVELVLPQAAFQHFCEINHVIEMTEEQQAANDAQENKWRYGEEPTLVSNSRKNLDQDDQI</sequence>
<comment type="caution">
    <text evidence="2">The sequence shown here is derived from an EMBL/GenBank/DDBJ whole genome shotgun (WGS) entry which is preliminary data.</text>
</comment>
<dbReference type="AlphaFoldDB" id="A0AAW8JE87"/>
<proteinExistence type="predicted"/>